<proteinExistence type="predicted"/>
<evidence type="ECO:0000313" key="1">
    <source>
        <dbReference type="EMBL" id="OOZ35659.1"/>
    </source>
</evidence>
<gene>
    <name evidence="1" type="ORF">BOW51_11025</name>
</gene>
<keyword evidence="2" id="KW-1185">Reference proteome</keyword>
<dbReference type="EMBL" id="MPRJ01000086">
    <property type="protein sequence ID" value="OOZ35659.1"/>
    <property type="molecule type" value="Genomic_DNA"/>
</dbReference>
<evidence type="ECO:0000313" key="2">
    <source>
        <dbReference type="Proteomes" id="UP000190896"/>
    </source>
</evidence>
<accession>A0A1T2KS11</accession>
<protein>
    <submittedName>
        <fullName evidence="1">Uncharacterized protein</fullName>
    </submittedName>
</protein>
<dbReference type="Proteomes" id="UP000190896">
    <property type="component" value="Unassembled WGS sequence"/>
</dbReference>
<comment type="caution">
    <text evidence="1">The sequence shown here is derived from an EMBL/GenBank/DDBJ whole genome shotgun (WGS) entry which is preliminary data.</text>
</comment>
<reference evidence="1 2" key="1">
    <citation type="submission" date="2016-11" db="EMBL/GenBank/DDBJ databases">
        <title>Mixed transmission modes and dynamic genome evolution in an obligate animal-bacterial symbiosis.</title>
        <authorList>
            <person name="Russell S.L."/>
            <person name="Corbett-Detig R.B."/>
            <person name="Cavanaugh C.M."/>
        </authorList>
    </citation>
    <scope>NUCLEOTIDE SEQUENCE [LARGE SCALE GENOMIC DNA]</scope>
    <source>
        <strain evidence="1">Se-Cadez</strain>
    </source>
</reference>
<sequence>MADSSRGGCDQAFPEGGLMEAVLDLQALAFEFVFPGGNRFDVNHLVVKAAGAGEARFKGGAQYALGFIQQLFGEIHGQVLEKLFRANAGPACEKALGMIGTQVEIVCQIPEFRLLMGVLCNPVNGLFDTLIVGWHDPPLHVALNSRLTRQHGITTRLLR</sequence>
<organism evidence="1 2">
    <name type="scientific">Solemya velesiana gill symbiont</name>
    <dbReference type="NCBI Taxonomy" id="1918948"/>
    <lineage>
        <taxon>Bacteria</taxon>
        <taxon>Pseudomonadati</taxon>
        <taxon>Pseudomonadota</taxon>
        <taxon>Gammaproteobacteria</taxon>
        <taxon>sulfur-oxidizing symbionts</taxon>
    </lineage>
</organism>
<name>A0A1T2KS11_9GAMM</name>
<dbReference type="AlphaFoldDB" id="A0A1T2KS11"/>